<evidence type="ECO:0000313" key="3">
    <source>
        <dbReference type="Proteomes" id="UP000636709"/>
    </source>
</evidence>
<feature type="compositionally biased region" description="Polar residues" evidence="1">
    <location>
        <begin position="554"/>
        <end position="570"/>
    </location>
</feature>
<feature type="region of interest" description="Disordered" evidence="1">
    <location>
        <begin position="590"/>
        <end position="610"/>
    </location>
</feature>
<name>A0A835B5M7_9POAL</name>
<dbReference type="EMBL" id="JACEFO010002054">
    <property type="protein sequence ID" value="KAF8687712.1"/>
    <property type="molecule type" value="Genomic_DNA"/>
</dbReference>
<accession>A0A835B5M7</accession>
<feature type="compositionally biased region" description="Polar residues" evidence="1">
    <location>
        <begin position="386"/>
        <end position="398"/>
    </location>
</feature>
<dbReference type="AlphaFoldDB" id="A0A835B5M7"/>
<sequence length="672" mass="71831">MMDSRRWQSLAAAAAAAEAAEEDAGGTGGPSRRPARRGMNRASPYGGGPRRWLPRLPVASRIFPTVPREGAPAGDSPSLLSLLGASLLIADRCCPFAKEDQRGGKSATFAQLRGHTDVQLLCNNQEVHHESLDVIPEFITVGVRKLGGLCELQRQSTEPNNNAAAAAPPMHVSNKFNLLLEGDKNSSHGDGLADIVNIIKQRHFTRQTIVDASVLFYVYRDETEHLIEIIRSRTPDLSVEDQGASGSTVKGFETTLFSTPARLIDPQSSWSTDTLPSSNVHGVGSSPIEIAKAFMEAQTSASVHESQKRKFRALSHGVEVENSTPKIPKVATDSSLCWPGSVVRGYSNYLTPQSNKGRTRLQPLSRTPYSGSVFPRSIKNSGHGDTYNNSSGHSQLSTPFSVGNKTILEDKLASANGMVQPSSSSRGKVDVFGRASAVDDMSRGPSVSVHPKSSETAFKILQHLERTIPSPTLKPLELRKTLAKRNISSVATSSKGKGPDFSIGGHRQSGISESGTANLEIADAKKVPPSSPSADESSQKIQSSGANSEVPETRASQQPLKSDLTSTSAAEVTDKNTSKGFTFTFPIPKAPSSLLEPPPTPTLASPPRTLPVTTEDIPKFSFGSSSTANKLVFSFDSRGSSLGDDGSVPTFKFRSDKKRELCFDVAVKNAVC</sequence>
<feature type="compositionally biased region" description="Polar residues" evidence="1">
    <location>
        <begin position="532"/>
        <end position="547"/>
    </location>
</feature>
<dbReference type="GO" id="GO:0005635">
    <property type="term" value="C:nuclear envelope"/>
    <property type="evidence" value="ECO:0007669"/>
    <property type="project" value="TreeGrafter"/>
</dbReference>
<feature type="compositionally biased region" description="Polar residues" evidence="1">
    <location>
        <begin position="353"/>
        <end position="370"/>
    </location>
</feature>
<dbReference type="Proteomes" id="UP000636709">
    <property type="component" value="Unassembled WGS sequence"/>
</dbReference>
<evidence type="ECO:0000313" key="2">
    <source>
        <dbReference type="EMBL" id="KAF8687712.1"/>
    </source>
</evidence>
<dbReference type="PANTHER" id="PTHR33416:SF36">
    <property type="entry name" value="NUCLEOPORIN-RELATED"/>
    <property type="match status" value="1"/>
</dbReference>
<feature type="region of interest" description="Disordered" evidence="1">
    <location>
        <begin position="13"/>
        <end position="51"/>
    </location>
</feature>
<comment type="caution">
    <text evidence="2">The sequence shown here is derived from an EMBL/GenBank/DDBJ whole genome shotgun (WGS) entry which is preliminary data.</text>
</comment>
<gene>
    <name evidence="2" type="ORF">HU200_042639</name>
</gene>
<protein>
    <submittedName>
        <fullName evidence="2">Uncharacterized protein</fullName>
    </submittedName>
</protein>
<dbReference type="GO" id="GO:0071763">
    <property type="term" value="P:nuclear membrane organization"/>
    <property type="evidence" value="ECO:0007669"/>
    <property type="project" value="TreeGrafter"/>
</dbReference>
<keyword evidence="3" id="KW-1185">Reference proteome</keyword>
<dbReference type="PANTHER" id="PTHR33416">
    <property type="entry name" value="NUCLEAR PORE COMPLEX PROTEIN NUP1"/>
    <property type="match status" value="1"/>
</dbReference>
<feature type="region of interest" description="Disordered" evidence="1">
    <location>
        <begin position="489"/>
        <end position="513"/>
    </location>
</feature>
<proteinExistence type="predicted"/>
<reference evidence="2" key="1">
    <citation type="submission" date="2020-07" db="EMBL/GenBank/DDBJ databases">
        <title>Genome sequence and genetic diversity analysis of an under-domesticated orphan crop, white fonio (Digitaria exilis).</title>
        <authorList>
            <person name="Bennetzen J.L."/>
            <person name="Chen S."/>
            <person name="Ma X."/>
            <person name="Wang X."/>
            <person name="Yssel A.E.J."/>
            <person name="Chaluvadi S.R."/>
            <person name="Johnson M."/>
            <person name="Gangashetty P."/>
            <person name="Hamidou F."/>
            <person name="Sanogo M.D."/>
            <person name="Zwaenepoel A."/>
            <person name="Wallace J."/>
            <person name="Van De Peer Y."/>
            <person name="Van Deynze A."/>
        </authorList>
    </citation>
    <scope>NUCLEOTIDE SEQUENCE</scope>
    <source>
        <tissue evidence="2">Leaves</tissue>
    </source>
</reference>
<evidence type="ECO:0000256" key="1">
    <source>
        <dbReference type="SAM" id="MobiDB-lite"/>
    </source>
</evidence>
<feature type="region of interest" description="Disordered" evidence="1">
    <location>
        <begin position="525"/>
        <end position="575"/>
    </location>
</feature>
<organism evidence="2 3">
    <name type="scientific">Digitaria exilis</name>
    <dbReference type="NCBI Taxonomy" id="1010633"/>
    <lineage>
        <taxon>Eukaryota</taxon>
        <taxon>Viridiplantae</taxon>
        <taxon>Streptophyta</taxon>
        <taxon>Embryophyta</taxon>
        <taxon>Tracheophyta</taxon>
        <taxon>Spermatophyta</taxon>
        <taxon>Magnoliopsida</taxon>
        <taxon>Liliopsida</taxon>
        <taxon>Poales</taxon>
        <taxon>Poaceae</taxon>
        <taxon>PACMAD clade</taxon>
        <taxon>Panicoideae</taxon>
        <taxon>Panicodae</taxon>
        <taxon>Paniceae</taxon>
        <taxon>Anthephorinae</taxon>
        <taxon>Digitaria</taxon>
    </lineage>
</organism>
<feature type="region of interest" description="Disordered" evidence="1">
    <location>
        <begin position="353"/>
        <end position="398"/>
    </location>
</feature>
<dbReference type="OrthoDB" id="653151at2759"/>